<dbReference type="PANTHER" id="PTHR34978">
    <property type="entry name" value="POSSIBLE SENSOR-TRANSDUCER PROTEIN BLAR"/>
    <property type="match status" value="1"/>
</dbReference>
<feature type="domain" description="Peptidase M48" evidence="8">
    <location>
        <begin position="128"/>
        <end position="200"/>
    </location>
</feature>
<evidence type="ECO:0000256" key="1">
    <source>
        <dbReference type="ARBA" id="ARBA00022670"/>
    </source>
</evidence>
<evidence type="ECO:0000256" key="6">
    <source>
        <dbReference type="RuleBase" id="RU003983"/>
    </source>
</evidence>
<evidence type="ECO:0000256" key="4">
    <source>
        <dbReference type="ARBA" id="ARBA00022833"/>
    </source>
</evidence>
<keyword evidence="5 6" id="KW-0482">Metalloprotease</keyword>
<keyword evidence="3 6" id="KW-0378">Hydrolase</keyword>
<dbReference type="Gene3D" id="3.30.2010.10">
    <property type="entry name" value="Metalloproteases ('zincins'), catalytic domain"/>
    <property type="match status" value="1"/>
</dbReference>
<dbReference type="InterPro" id="IPR001915">
    <property type="entry name" value="Peptidase_M48"/>
</dbReference>
<evidence type="ECO:0000256" key="2">
    <source>
        <dbReference type="ARBA" id="ARBA00022723"/>
    </source>
</evidence>
<evidence type="ECO:0000256" key="5">
    <source>
        <dbReference type="ARBA" id="ARBA00023049"/>
    </source>
</evidence>
<dbReference type="EMBL" id="CP163441">
    <property type="protein sequence ID" value="XDQ41872.1"/>
    <property type="molecule type" value="Genomic_DNA"/>
</dbReference>
<evidence type="ECO:0000256" key="3">
    <source>
        <dbReference type="ARBA" id="ARBA00022801"/>
    </source>
</evidence>
<dbReference type="CDD" id="cd07326">
    <property type="entry name" value="M56_BlaR1_MecR1_like"/>
    <property type="match status" value="1"/>
</dbReference>
<dbReference type="GO" id="GO:0004222">
    <property type="term" value="F:metalloendopeptidase activity"/>
    <property type="evidence" value="ECO:0007669"/>
    <property type="project" value="InterPro"/>
</dbReference>
<protein>
    <submittedName>
        <fullName evidence="9">M56 family metallopeptidase</fullName>
    </submittedName>
</protein>
<keyword evidence="2" id="KW-0479">Metal-binding</keyword>
<evidence type="ECO:0000256" key="7">
    <source>
        <dbReference type="SAM" id="Phobius"/>
    </source>
</evidence>
<name>A0AB39QHP0_9ACTN</name>
<evidence type="ECO:0000259" key="8">
    <source>
        <dbReference type="Pfam" id="PF01435"/>
    </source>
</evidence>
<sequence length="303" mass="31784">MITAAGLAGYAVLVGVVVPPLLARAPWAHRAPAAAVLAWQGLMVTFVVATALSVYHLVTAEQHVHDGMIGLLTACGLPADAPSAGGAPLTVDDVLAIAAPVGVILLPVGWLVRCAWRARRALNRQLDMLTLVGEPAPEYGATIVDHGIPAVYCLAGRRARVVVTSGALDVLSEEQLRAVLDHERAHIAGRHHLLKILVDAFSRAFRGLPLTRHAKEQTNLLLEMIADDRALRHHSRDALATAMCEVAAGRAPAAALGAGGSGVLIRLRRVLAPQPRPHRAAWLGIVGATVVAPLLPLTVACVP</sequence>
<keyword evidence="4 6" id="KW-0862">Zinc</keyword>
<comment type="cofactor">
    <cofactor evidence="6">
        <name>Zn(2+)</name>
        <dbReference type="ChEBI" id="CHEBI:29105"/>
    </cofactor>
    <text evidence="6">Binds 1 zinc ion per subunit.</text>
</comment>
<comment type="similarity">
    <text evidence="6">Belongs to the peptidase M48 family.</text>
</comment>
<dbReference type="InterPro" id="IPR052173">
    <property type="entry name" value="Beta-lactam_resp_regulator"/>
</dbReference>
<proteinExistence type="inferred from homology"/>
<keyword evidence="1 6" id="KW-0645">Protease</keyword>
<dbReference type="Pfam" id="PF01435">
    <property type="entry name" value="Peptidase_M48"/>
    <property type="match status" value="1"/>
</dbReference>
<feature type="transmembrane region" description="Helical" evidence="7">
    <location>
        <begin position="35"/>
        <end position="58"/>
    </location>
</feature>
<dbReference type="GO" id="GO:0006508">
    <property type="term" value="P:proteolysis"/>
    <property type="evidence" value="ECO:0007669"/>
    <property type="project" value="UniProtKB-KW"/>
</dbReference>
<dbReference type="AlphaFoldDB" id="A0AB39QHP0"/>
<gene>
    <name evidence="9" type="ORF">AB5J52_06100</name>
</gene>
<evidence type="ECO:0000313" key="9">
    <source>
        <dbReference type="EMBL" id="XDQ41872.1"/>
    </source>
</evidence>
<feature type="transmembrane region" description="Helical" evidence="7">
    <location>
        <begin position="94"/>
        <end position="116"/>
    </location>
</feature>
<keyword evidence="7" id="KW-0472">Membrane</keyword>
<feature type="transmembrane region" description="Helical" evidence="7">
    <location>
        <begin position="280"/>
        <end position="300"/>
    </location>
</feature>
<organism evidence="9">
    <name type="scientific">Streptomyces sp. R39</name>
    <dbReference type="NCBI Taxonomy" id="3238631"/>
    <lineage>
        <taxon>Bacteria</taxon>
        <taxon>Bacillati</taxon>
        <taxon>Actinomycetota</taxon>
        <taxon>Actinomycetes</taxon>
        <taxon>Kitasatosporales</taxon>
        <taxon>Streptomycetaceae</taxon>
        <taxon>Streptomyces</taxon>
    </lineage>
</organism>
<keyword evidence="7" id="KW-0812">Transmembrane</keyword>
<dbReference type="GO" id="GO:0046872">
    <property type="term" value="F:metal ion binding"/>
    <property type="evidence" value="ECO:0007669"/>
    <property type="project" value="UniProtKB-KW"/>
</dbReference>
<accession>A0AB39QHP0</accession>
<feature type="transmembrane region" description="Helical" evidence="7">
    <location>
        <begin position="6"/>
        <end position="23"/>
    </location>
</feature>
<keyword evidence="7" id="KW-1133">Transmembrane helix</keyword>
<dbReference type="PANTHER" id="PTHR34978:SF3">
    <property type="entry name" value="SLR0241 PROTEIN"/>
    <property type="match status" value="1"/>
</dbReference>
<reference evidence="9" key="1">
    <citation type="submission" date="2024-07" db="EMBL/GenBank/DDBJ databases">
        <authorList>
            <person name="Yu S.T."/>
        </authorList>
    </citation>
    <scope>NUCLEOTIDE SEQUENCE</scope>
    <source>
        <strain evidence="9">R39</strain>
    </source>
</reference>
<dbReference type="RefSeq" id="WP_369221450.1">
    <property type="nucleotide sequence ID" value="NZ_CP163441.1"/>
</dbReference>